<sequence length="502" mass="57183">MFALPEKESRAPSTCLGPASTQDLDSNYGDGLERECSRKPDQKLLELYGVGDPTTRFSFNSSHLSSRGRVIKWFWDSAEEGYRTYHMDEYDEDKNPSGIINLGTSENKLCFDLLSRRLSQSDMLRVEAALLQYPDWRGHLFLREEVARFLSFYCKSPAPLKPENVVVLNGCASLFSALATVLCEVGEAFLIPAPYYGAITQHVYLYGNVRLVCVYLDSEVTGLDAHPFQLTVERLEVALHGANSEGLKVKGLILINPQNPLGDIYSPGELREFLEFAKRHELHVLVDEVYMLSVFEESVGYRSVLSLERLPDPQRTHVMWATSKDFGMSGLRFGTLYTENRDVATAVASLCRYHGLSGLVQYQMAQLLRDRDWINQVYLPENHARLKAAHAYVSGELRSLGIPFLSRGAGFFIWVDLRKYLPEGTFEEEMRLWRRFLDQKVLLSSGKAFECKEPGWFRLVFSDKAHRLCLGMQRVRQVLEGKSQVAEDPPACQIQEPRDQHR</sequence>
<dbReference type="CDD" id="cd00609">
    <property type="entry name" value="AAT_like"/>
    <property type="match status" value="1"/>
</dbReference>
<name>A0ABM1D861_CERSS</name>
<keyword evidence="4" id="KW-1185">Reference proteome</keyword>
<dbReference type="InterPro" id="IPR004839">
    <property type="entry name" value="Aminotransferase_I/II_large"/>
</dbReference>
<dbReference type="Pfam" id="PF00155">
    <property type="entry name" value="Aminotran_1_2"/>
    <property type="match status" value="1"/>
</dbReference>
<gene>
    <name evidence="5 6" type="primary">LOC101395181</name>
</gene>
<dbReference type="RefSeq" id="XP_014647992.1">
    <property type="nucleotide sequence ID" value="XM_014792506.1"/>
</dbReference>
<evidence type="ECO:0000256" key="2">
    <source>
        <dbReference type="SAM" id="MobiDB-lite"/>
    </source>
</evidence>
<evidence type="ECO:0000313" key="6">
    <source>
        <dbReference type="RefSeq" id="XP_014647992.1"/>
    </source>
</evidence>
<dbReference type="InterPro" id="IPR015421">
    <property type="entry name" value="PyrdxlP-dep_Trfase_major"/>
</dbReference>
<dbReference type="Gene3D" id="3.90.1150.10">
    <property type="entry name" value="Aspartate Aminotransferase, domain 1"/>
    <property type="match status" value="1"/>
</dbReference>
<dbReference type="PRINTS" id="PR00753">
    <property type="entry name" value="ACCSYNTHASE"/>
</dbReference>
<evidence type="ECO:0000313" key="4">
    <source>
        <dbReference type="Proteomes" id="UP000694910"/>
    </source>
</evidence>
<dbReference type="InterPro" id="IPR015422">
    <property type="entry name" value="PyrdxlP-dep_Trfase_small"/>
</dbReference>
<evidence type="ECO:0000259" key="3">
    <source>
        <dbReference type="Pfam" id="PF00155"/>
    </source>
</evidence>
<feature type="region of interest" description="Disordered" evidence="2">
    <location>
        <begin position="1"/>
        <end position="35"/>
    </location>
</feature>
<reference evidence="5 6" key="1">
    <citation type="submission" date="2025-05" db="UniProtKB">
        <authorList>
            <consortium name="RefSeq"/>
        </authorList>
    </citation>
    <scope>IDENTIFICATION</scope>
</reference>
<dbReference type="PANTHER" id="PTHR43795">
    <property type="entry name" value="BIFUNCTIONAL ASPARTATE AMINOTRANSFERASE AND GLUTAMATE/ASPARTATE-PREPHENATE AMINOTRANSFERASE-RELATED"/>
    <property type="match status" value="1"/>
</dbReference>
<evidence type="ECO:0000313" key="5">
    <source>
        <dbReference type="RefSeq" id="XP_014647991.1"/>
    </source>
</evidence>
<feature type="compositionally biased region" description="Basic and acidic residues" evidence="2">
    <location>
        <begin position="1"/>
        <end position="10"/>
    </location>
</feature>
<dbReference type="InterPro" id="IPR015424">
    <property type="entry name" value="PyrdxlP-dep_Trfase"/>
</dbReference>
<dbReference type="RefSeq" id="XP_014647991.1">
    <property type="nucleotide sequence ID" value="XM_014792505.1"/>
</dbReference>
<dbReference type="PANTHER" id="PTHR43795:SF17">
    <property type="entry name" value="1-AMINOCYCLOPROPANE-1-CARBOXYLATE SYNTHASE-LIKE PROTEIN 1"/>
    <property type="match status" value="1"/>
</dbReference>
<dbReference type="InterPro" id="IPR050478">
    <property type="entry name" value="Ethylene_sulfur-biosynth"/>
</dbReference>
<keyword evidence="1" id="KW-0663">Pyridoxal phosphate</keyword>
<dbReference type="GeneID" id="101395181"/>
<evidence type="ECO:0000256" key="1">
    <source>
        <dbReference type="ARBA" id="ARBA00022898"/>
    </source>
</evidence>
<dbReference type="Proteomes" id="UP000694910">
    <property type="component" value="Unplaced"/>
</dbReference>
<feature type="domain" description="Aminotransferase class I/classII large" evidence="3">
    <location>
        <begin position="122"/>
        <end position="461"/>
    </location>
</feature>
<organism evidence="4 6">
    <name type="scientific">Ceratotherium simum simum</name>
    <name type="common">Southern white rhinoceros</name>
    <dbReference type="NCBI Taxonomy" id="73337"/>
    <lineage>
        <taxon>Eukaryota</taxon>
        <taxon>Metazoa</taxon>
        <taxon>Chordata</taxon>
        <taxon>Craniata</taxon>
        <taxon>Vertebrata</taxon>
        <taxon>Euteleostomi</taxon>
        <taxon>Mammalia</taxon>
        <taxon>Eutheria</taxon>
        <taxon>Laurasiatheria</taxon>
        <taxon>Perissodactyla</taxon>
        <taxon>Rhinocerotidae</taxon>
        <taxon>Ceratotherium</taxon>
    </lineage>
</organism>
<protein>
    <submittedName>
        <fullName evidence="5 6">1-aminocyclopropane-1-carboxylate synthase-like protein 1</fullName>
    </submittedName>
</protein>
<accession>A0ABM1D861</accession>
<dbReference type="SUPFAM" id="SSF53383">
    <property type="entry name" value="PLP-dependent transferases"/>
    <property type="match status" value="1"/>
</dbReference>
<dbReference type="Gene3D" id="3.40.640.10">
    <property type="entry name" value="Type I PLP-dependent aspartate aminotransferase-like (Major domain)"/>
    <property type="match status" value="1"/>
</dbReference>
<proteinExistence type="predicted"/>